<dbReference type="KEGG" id="maua:101833153"/>
<protein>
    <submittedName>
        <fullName evidence="3">Histone H3.v1 isoform X2</fullName>
    </submittedName>
</protein>
<gene>
    <name evidence="3" type="primary">LOC101833153</name>
</gene>
<evidence type="ECO:0000313" key="3">
    <source>
        <dbReference type="RefSeq" id="XP_005072454.1"/>
    </source>
</evidence>
<accession>A0A1U7QEV8</accession>
<evidence type="ECO:0000313" key="2">
    <source>
        <dbReference type="Proteomes" id="UP000886700"/>
    </source>
</evidence>
<name>A0A1U7QEV8_MESAU</name>
<organism evidence="2 3">
    <name type="scientific">Mesocricetus auratus</name>
    <name type="common">Golden hamster</name>
    <dbReference type="NCBI Taxonomy" id="10036"/>
    <lineage>
        <taxon>Eukaryota</taxon>
        <taxon>Metazoa</taxon>
        <taxon>Chordata</taxon>
        <taxon>Craniata</taxon>
        <taxon>Vertebrata</taxon>
        <taxon>Euteleostomi</taxon>
        <taxon>Mammalia</taxon>
        <taxon>Eutheria</taxon>
        <taxon>Euarchontoglires</taxon>
        <taxon>Glires</taxon>
        <taxon>Rodentia</taxon>
        <taxon>Myomorpha</taxon>
        <taxon>Muroidea</taxon>
        <taxon>Cricetidae</taxon>
        <taxon>Cricetinae</taxon>
        <taxon>Mesocricetus</taxon>
    </lineage>
</organism>
<feature type="region of interest" description="Disordered" evidence="1">
    <location>
        <begin position="135"/>
        <end position="236"/>
    </location>
</feature>
<dbReference type="GeneID" id="101833153"/>
<feature type="compositionally biased region" description="Acidic residues" evidence="1">
    <location>
        <begin position="39"/>
        <end position="66"/>
    </location>
</feature>
<feature type="region of interest" description="Disordered" evidence="1">
    <location>
        <begin position="38"/>
        <end position="75"/>
    </location>
</feature>
<proteinExistence type="predicted"/>
<dbReference type="eggNOG" id="ENOG502T3XJ">
    <property type="taxonomic scope" value="Eukaryota"/>
</dbReference>
<feature type="compositionally biased region" description="Low complexity" evidence="1">
    <location>
        <begin position="197"/>
        <end position="208"/>
    </location>
</feature>
<reference evidence="3" key="1">
    <citation type="submission" date="2025-08" db="UniProtKB">
        <authorList>
            <consortium name="RefSeq"/>
        </authorList>
    </citation>
    <scope>IDENTIFICATION</scope>
    <source>
        <tissue evidence="3">Liver</tissue>
    </source>
</reference>
<dbReference type="Proteomes" id="UP000886700">
    <property type="component" value="Unplaced"/>
</dbReference>
<dbReference type="RefSeq" id="XP_005072454.1">
    <property type="nucleotide sequence ID" value="XM_005072397.3"/>
</dbReference>
<feature type="compositionally biased region" description="Polar residues" evidence="1">
    <location>
        <begin position="213"/>
        <end position="230"/>
    </location>
</feature>
<evidence type="ECO:0000256" key="1">
    <source>
        <dbReference type="SAM" id="MobiDB-lite"/>
    </source>
</evidence>
<dbReference type="OrthoDB" id="9625113at2759"/>
<sequence>MEWPGRVPWPVVLWTSDFGEERWVDSIFNPVLKIPPVEDIWDKEKEEEEEEEEEENVDKDEEEEEENRIKTLLAAPRQDSGWGLMAWPKPSPETARWWEDFSLPPLRGASFCGCKQKTKMRLHPLPSLTSCSASKTLPSVATREEHSWLRNQPLMEPPPASRLKTPKAVPRITPKVSAKRSSVPKPGRQQNTMSMWPPIIINSPSKSSAFKGQHTSSAKEASHTSGTWSNPLPHLP</sequence>
<keyword evidence="2" id="KW-1185">Reference proteome</keyword>
<dbReference type="AlphaFoldDB" id="A0A1U7QEV8"/>